<protein>
    <submittedName>
        <fullName evidence="3">Uncharacterized protein</fullName>
    </submittedName>
</protein>
<dbReference type="Proteomes" id="UP000146149">
    <property type="component" value="Segment"/>
</dbReference>
<name>A0A068ERB0_9ALPH</name>
<evidence type="ECO:0000313" key="2">
    <source>
        <dbReference type="EMBL" id="AID52784.1"/>
    </source>
</evidence>
<feature type="region of interest" description="Disordered" evidence="1">
    <location>
        <begin position="78"/>
        <end position="108"/>
    </location>
</feature>
<dbReference type="KEGG" id="vg:19738410"/>
<dbReference type="KEGG" id="vg:19738382"/>
<evidence type="ECO:0000256" key="1">
    <source>
        <dbReference type="SAM" id="MobiDB-lite"/>
    </source>
</evidence>
<feature type="compositionally biased region" description="Basic and acidic residues" evidence="1">
    <location>
        <begin position="94"/>
        <end position="108"/>
    </location>
</feature>
<organism evidence="3 4">
    <name type="scientific">Falconid herpesvirus 1</name>
    <dbReference type="NCBI Taxonomy" id="1510155"/>
    <lineage>
        <taxon>Viruses</taxon>
        <taxon>Duplodnaviria</taxon>
        <taxon>Heunggongvirae</taxon>
        <taxon>Peploviricota</taxon>
        <taxon>Herviviricetes</taxon>
        <taxon>Herpesvirales</taxon>
        <taxon>Orthoherpesviridae</taxon>
        <taxon>Alphaherpesvirinae</taxon>
        <taxon>Mardivirus</taxon>
        <taxon>Mardivirus columbidalpha1</taxon>
    </lineage>
</organism>
<reference evidence="3 4" key="1">
    <citation type="journal article" date="2014" name="Virus Res.">
        <title>Molecular characterization of the complete genome of falconid herpesvirus strain S-18.</title>
        <authorList>
            <person name="Spatz S.J."/>
            <person name="Volkening J.D."/>
            <person name="Ross T.A."/>
        </authorList>
    </citation>
    <scope>NUCLEOTIDE SEQUENCE [LARGE SCALE GENOMIC DNA]</scope>
    <source>
        <strain evidence="3">S-18</strain>
    </source>
</reference>
<proteinExistence type="predicted"/>
<evidence type="ECO:0000313" key="3">
    <source>
        <dbReference type="EMBL" id="AID52812.1"/>
    </source>
</evidence>
<sequence>MRLAGEGAYWPVAGSVHTINPGGDGYDYSFRRRYDGGGGGGSGGGGGERGGGGGGGCGRRRCYCYCCGAGGWSGFGQPTDGRDSQYGIEAPSGDGRERVGSSPREAEKARPIVASLLARDAIGVVAV</sequence>
<evidence type="ECO:0000313" key="4">
    <source>
        <dbReference type="Proteomes" id="UP000146149"/>
    </source>
</evidence>
<dbReference type="RefSeq" id="YP_009046606.1">
    <property type="nucleotide sequence ID" value="NC_024450.1"/>
</dbReference>
<dbReference type="RefSeq" id="YP_009046578.1">
    <property type="nucleotide sequence ID" value="NC_024450.1"/>
</dbReference>
<gene>
    <name evidence="2" type="ORF">FaHV1S18_094</name>
    <name evidence="3" type="ORF">FaHV1S18_122</name>
</gene>
<dbReference type="GeneID" id="19738410"/>
<feature type="region of interest" description="Disordered" evidence="1">
    <location>
        <begin position="37"/>
        <end position="56"/>
    </location>
</feature>
<dbReference type="EMBL" id="KJ668231">
    <property type="protein sequence ID" value="AID52812.1"/>
    <property type="molecule type" value="Genomic_DNA"/>
</dbReference>
<dbReference type="GeneID" id="19738382"/>
<accession>A0A068ERB0</accession>
<dbReference type="EMBL" id="KJ668231">
    <property type="protein sequence ID" value="AID52784.1"/>
    <property type="molecule type" value="Genomic_DNA"/>
</dbReference>